<evidence type="ECO:0000256" key="1">
    <source>
        <dbReference type="SAM" id="MobiDB-lite"/>
    </source>
</evidence>
<sequence length="454" mass="49906">MALTIKALNNDTSFLLIFTPPIAPKKNVHPEQFPGAYTILVDPWICGPAEIIGKNFSRQEHSQPSCLASLTELPEPDLILISQSQPDHCHEQTLCDLPPETGSLILAPAGAVKKIKSWKHFDDDNIYCLKPYNPKKEHSVFRIEIPSFSPSGGPGEVTISLLEPRRDFTGVHNAIGITYRPPYSVLSLKTNSYFDIPQCEFMPPLPASPLSPTVSLPSSPLSPTLSRGGLLRSLSARTNTTFPSSHNNMEKTVSVLYSPHGAPYSCINPWATSHLIAHSALPLLALIHSFTQVDMPWYMGGNMATGCPGGLEIARNLLPRAWIGAHDERKVVAGLLTRGIERTDFEAEDVQRKLDEGLWKGSARGKTDVLTLVEGMEVRVCFGDKDPLEPRKSWVKDDIGKAEEKEKAGEENACEEAEKEMAKEKDNRGTKEEVRAESRATNESSAADYNDIGS</sequence>
<dbReference type="InterPro" id="IPR036866">
    <property type="entry name" value="RibonucZ/Hydroxyglut_hydro"/>
</dbReference>
<proteinExistence type="predicted"/>
<feature type="region of interest" description="Disordered" evidence="1">
    <location>
        <begin position="395"/>
        <end position="454"/>
    </location>
</feature>
<feature type="compositionally biased region" description="Basic and acidic residues" evidence="1">
    <location>
        <begin position="419"/>
        <end position="440"/>
    </location>
</feature>
<dbReference type="OrthoDB" id="332863at2759"/>
<dbReference type="PANTHER" id="PTHR36142:SF5">
    <property type="entry name" value="METALLO-BETA-LACTAMASE DOMAIN-CONTAINING PROTEIN"/>
    <property type="match status" value="1"/>
</dbReference>
<feature type="compositionally biased region" description="Basic and acidic residues" evidence="1">
    <location>
        <begin position="395"/>
        <end position="410"/>
    </location>
</feature>
<dbReference type="STRING" id="50376.A0A517L7C9"/>
<accession>A0A517L7C9</accession>
<evidence type="ECO:0000313" key="2">
    <source>
        <dbReference type="EMBL" id="QDS71523.1"/>
    </source>
</evidence>
<protein>
    <submittedName>
        <fullName evidence="2">Uncharacterized protein</fullName>
    </submittedName>
</protein>
<dbReference type="PANTHER" id="PTHR36142">
    <property type="entry name" value="METALLO-HYDROLASE/OXIDOREDUCTASE SUPERFAMILY PROTEIN"/>
    <property type="match status" value="1"/>
</dbReference>
<evidence type="ECO:0000313" key="3">
    <source>
        <dbReference type="Proteomes" id="UP000316270"/>
    </source>
</evidence>
<feature type="compositionally biased region" description="Polar residues" evidence="1">
    <location>
        <begin position="441"/>
        <end position="454"/>
    </location>
</feature>
<dbReference type="EMBL" id="CP042190">
    <property type="protein sequence ID" value="QDS71523.1"/>
    <property type="molecule type" value="Genomic_DNA"/>
</dbReference>
<dbReference type="Proteomes" id="UP000316270">
    <property type="component" value="Chromosome 6"/>
</dbReference>
<keyword evidence="3" id="KW-1185">Reference proteome</keyword>
<gene>
    <name evidence="2" type="ORF">FKW77_005071</name>
</gene>
<reference evidence="2 3" key="1">
    <citation type="submission" date="2019-07" db="EMBL/GenBank/DDBJ databases">
        <title>Finished genome of Venturia effusa.</title>
        <authorList>
            <person name="Young C.A."/>
            <person name="Cox M.P."/>
            <person name="Ganley A.R.D."/>
            <person name="David W.J."/>
        </authorList>
    </citation>
    <scope>NUCLEOTIDE SEQUENCE [LARGE SCALE GENOMIC DNA]</scope>
    <source>
        <strain evidence="3">albino</strain>
    </source>
</reference>
<organism evidence="2 3">
    <name type="scientific">Venturia effusa</name>
    <dbReference type="NCBI Taxonomy" id="50376"/>
    <lineage>
        <taxon>Eukaryota</taxon>
        <taxon>Fungi</taxon>
        <taxon>Dikarya</taxon>
        <taxon>Ascomycota</taxon>
        <taxon>Pezizomycotina</taxon>
        <taxon>Dothideomycetes</taxon>
        <taxon>Pleosporomycetidae</taxon>
        <taxon>Venturiales</taxon>
        <taxon>Venturiaceae</taxon>
        <taxon>Venturia</taxon>
    </lineage>
</organism>
<dbReference type="Gene3D" id="3.60.15.10">
    <property type="entry name" value="Ribonuclease Z/Hydroxyacylglutathione hydrolase-like"/>
    <property type="match status" value="1"/>
</dbReference>
<dbReference type="AlphaFoldDB" id="A0A517L7C9"/>
<name>A0A517L7C9_9PEZI</name>